<feature type="non-terminal residue" evidence="1">
    <location>
        <position position="216"/>
    </location>
</feature>
<dbReference type="EMBL" id="UINC01217257">
    <property type="protein sequence ID" value="SVE43777.1"/>
    <property type="molecule type" value="Genomic_DNA"/>
</dbReference>
<accession>A0A383DH20</accession>
<dbReference type="InterPro" id="IPR029068">
    <property type="entry name" value="Glyas_Bleomycin-R_OHBP_Dase"/>
</dbReference>
<evidence type="ECO:0008006" key="2">
    <source>
        <dbReference type="Google" id="ProtNLM"/>
    </source>
</evidence>
<reference evidence="1" key="1">
    <citation type="submission" date="2018-05" db="EMBL/GenBank/DDBJ databases">
        <authorList>
            <person name="Lanie J.A."/>
            <person name="Ng W.-L."/>
            <person name="Kazmierczak K.M."/>
            <person name="Andrzejewski T.M."/>
            <person name="Davidsen T.M."/>
            <person name="Wayne K.J."/>
            <person name="Tettelin H."/>
            <person name="Glass J.I."/>
            <person name="Rusch D."/>
            <person name="Podicherti R."/>
            <person name="Tsui H.-C.T."/>
            <person name="Winkler M.E."/>
        </authorList>
    </citation>
    <scope>NUCLEOTIDE SEQUENCE</scope>
</reference>
<sequence>MTDNHGHALRRIEIATLCVFDISICVSAYTDLLDYQVIDEGELPQSLAAAWSTPDMIGMPYALLQPSSGAEVYLRFIETGRTGGYWLPVTQGWIATEILTTDPDALLEKLQGSAFTHIGGPGNLYPHPKSARALQMAGPAGELMYFTRILPGGSRFGLHGAKTFVDRPFIMVTGGTSMDEIHGFYGGVLGLRVTEPSPFVIGQMSRVLGVDPRTAY</sequence>
<protein>
    <recommendedName>
        <fullName evidence="2">VOC domain-containing protein</fullName>
    </recommendedName>
</protein>
<dbReference type="AlphaFoldDB" id="A0A383DH20"/>
<evidence type="ECO:0000313" key="1">
    <source>
        <dbReference type="EMBL" id="SVE43777.1"/>
    </source>
</evidence>
<organism evidence="1">
    <name type="scientific">marine metagenome</name>
    <dbReference type="NCBI Taxonomy" id="408172"/>
    <lineage>
        <taxon>unclassified sequences</taxon>
        <taxon>metagenomes</taxon>
        <taxon>ecological metagenomes</taxon>
    </lineage>
</organism>
<dbReference type="SUPFAM" id="SSF54593">
    <property type="entry name" value="Glyoxalase/Bleomycin resistance protein/Dihydroxybiphenyl dioxygenase"/>
    <property type="match status" value="1"/>
</dbReference>
<gene>
    <name evidence="1" type="ORF">METZ01_LOCUS496631</name>
</gene>
<name>A0A383DH20_9ZZZZ</name>
<proteinExistence type="predicted"/>